<dbReference type="OrthoDB" id="645173at2"/>
<reference evidence="4 5" key="1">
    <citation type="submission" date="2019-07" db="EMBL/GenBank/DDBJ databases">
        <title>Whole genome shotgun sequence of Chitinophaga cymbidii NBRC 109752.</title>
        <authorList>
            <person name="Hosoyama A."/>
            <person name="Uohara A."/>
            <person name="Ohji S."/>
            <person name="Ichikawa N."/>
        </authorList>
    </citation>
    <scope>NUCLEOTIDE SEQUENCE [LARGE SCALE GENOMIC DNA]</scope>
    <source>
        <strain evidence="4 5">NBRC 109752</strain>
    </source>
</reference>
<evidence type="ECO:0000259" key="2">
    <source>
        <dbReference type="Pfam" id="PF04773"/>
    </source>
</evidence>
<dbReference type="Gene3D" id="2.60.120.1440">
    <property type="match status" value="1"/>
</dbReference>
<accession>A0A512RDZ4</accession>
<evidence type="ECO:0000259" key="3">
    <source>
        <dbReference type="Pfam" id="PF16344"/>
    </source>
</evidence>
<comment type="caution">
    <text evidence="4">The sequence shown here is derived from an EMBL/GenBank/DDBJ whole genome shotgun (WGS) entry which is preliminary data.</text>
</comment>
<dbReference type="InterPro" id="IPR012373">
    <property type="entry name" value="Ferrdict_sens_TM"/>
</dbReference>
<dbReference type="RefSeq" id="WP_146857424.1">
    <property type="nucleotide sequence ID" value="NZ_BKAU01000001.1"/>
</dbReference>
<feature type="domain" description="Protein FecR C-terminal" evidence="3">
    <location>
        <begin position="285"/>
        <end position="353"/>
    </location>
</feature>
<dbReference type="GO" id="GO:0016989">
    <property type="term" value="F:sigma factor antagonist activity"/>
    <property type="evidence" value="ECO:0007669"/>
    <property type="project" value="TreeGrafter"/>
</dbReference>
<dbReference type="PANTHER" id="PTHR30273:SF2">
    <property type="entry name" value="PROTEIN FECR"/>
    <property type="match status" value="1"/>
</dbReference>
<keyword evidence="5" id="KW-1185">Reference proteome</keyword>
<keyword evidence="1" id="KW-0812">Transmembrane</keyword>
<evidence type="ECO:0000313" key="5">
    <source>
        <dbReference type="Proteomes" id="UP000321436"/>
    </source>
</evidence>
<evidence type="ECO:0000256" key="1">
    <source>
        <dbReference type="SAM" id="Phobius"/>
    </source>
</evidence>
<dbReference type="PIRSF" id="PIRSF018266">
    <property type="entry name" value="FecR"/>
    <property type="match status" value="1"/>
</dbReference>
<dbReference type="Pfam" id="PF04773">
    <property type="entry name" value="FecR"/>
    <property type="match status" value="1"/>
</dbReference>
<protein>
    <recommendedName>
        <fullName evidence="6">Anti-sigma factor</fullName>
    </recommendedName>
</protein>
<dbReference type="PANTHER" id="PTHR30273">
    <property type="entry name" value="PERIPLASMIC SIGNAL SENSOR AND SIGMA FACTOR ACTIVATOR FECR-RELATED"/>
    <property type="match status" value="1"/>
</dbReference>
<dbReference type="InterPro" id="IPR032508">
    <property type="entry name" value="FecR_C"/>
</dbReference>
<proteinExistence type="predicted"/>
<dbReference type="Gene3D" id="3.55.50.30">
    <property type="match status" value="1"/>
</dbReference>
<dbReference type="AlphaFoldDB" id="A0A512RDZ4"/>
<dbReference type="EMBL" id="BKAU01000001">
    <property type="protein sequence ID" value="GEP93920.1"/>
    <property type="molecule type" value="Genomic_DNA"/>
</dbReference>
<sequence>MHQPEKFLSLLDKYVASSITEGEHNELLLLIASGEYDYLLDEHFYSVFHQQDIPGNGLHPQRAQAIIDNIRHSEKRTSRLLPAVFRKEKVMRRRLAAAAVVAVLALAAYWLYPGSKQASPAVLAEKNGLVETVNSTAAVKTLQLEDGSSVALQPGATLRYPAHFTGGKRDVYLDGEAFFDVTKNPEQPFSVYHHNLVTHVLGTSFYVKVNRQHKQVEVTVVTGTVQVCENKAALPEQDNKVNGVILTPNQKVVYRESESLFTATLVSDPVPLAPESIQAPVASPRFMFEDAPLPDVLETLKRTYGIEIVVESNKLNNCLFTGNISKHPLYTKLDIVCASVNASYQVVGTKILIKEKETRIKN</sequence>
<organism evidence="4 5">
    <name type="scientific">Chitinophaga cymbidii</name>
    <dbReference type="NCBI Taxonomy" id="1096750"/>
    <lineage>
        <taxon>Bacteria</taxon>
        <taxon>Pseudomonadati</taxon>
        <taxon>Bacteroidota</taxon>
        <taxon>Chitinophagia</taxon>
        <taxon>Chitinophagales</taxon>
        <taxon>Chitinophagaceae</taxon>
        <taxon>Chitinophaga</taxon>
    </lineage>
</organism>
<keyword evidence="1" id="KW-1133">Transmembrane helix</keyword>
<feature type="domain" description="FecR protein" evidence="2">
    <location>
        <begin position="137"/>
        <end position="226"/>
    </location>
</feature>
<evidence type="ECO:0000313" key="4">
    <source>
        <dbReference type="EMBL" id="GEP93920.1"/>
    </source>
</evidence>
<evidence type="ECO:0008006" key="6">
    <source>
        <dbReference type="Google" id="ProtNLM"/>
    </source>
</evidence>
<feature type="transmembrane region" description="Helical" evidence="1">
    <location>
        <begin position="95"/>
        <end position="112"/>
    </location>
</feature>
<name>A0A512RDZ4_9BACT</name>
<dbReference type="Proteomes" id="UP000321436">
    <property type="component" value="Unassembled WGS sequence"/>
</dbReference>
<gene>
    <name evidence="4" type="ORF">CCY01nite_01800</name>
</gene>
<dbReference type="InterPro" id="IPR006860">
    <property type="entry name" value="FecR"/>
</dbReference>
<dbReference type="Pfam" id="PF16344">
    <property type="entry name" value="FecR_C"/>
    <property type="match status" value="1"/>
</dbReference>
<keyword evidence="1" id="KW-0472">Membrane</keyword>